<evidence type="ECO:0008006" key="2">
    <source>
        <dbReference type="Google" id="ProtNLM"/>
    </source>
</evidence>
<proteinExistence type="predicted"/>
<dbReference type="EMBL" id="CACVAW010000025">
    <property type="protein sequence ID" value="CAA6807169.1"/>
    <property type="molecule type" value="Genomic_DNA"/>
</dbReference>
<dbReference type="AlphaFoldDB" id="A0A6S6SLV4"/>
<name>A0A6S6SLV4_9BACT</name>
<dbReference type="InterPro" id="IPR025591">
    <property type="entry name" value="RloB"/>
</dbReference>
<organism evidence="1">
    <name type="scientific">uncultured Campylobacterales bacterium</name>
    <dbReference type="NCBI Taxonomy" id="352960"/>
    <lineage>
        <taxon>Bacteria</taxon>
        <taxon>Pseudomonadati</taxon>
        <taxon>Campylobacterota</taxon>
        <taxon>Epsilonproteobacteria</taxon>
        <taxon>Campylobacterales</taxon>
        <taxon>environmental samples</taxon>
    </lineage>
</organism>
<reference evidence="1" key="1">
    <citation type="submission" date="2020-01" db="EMBL/GenBank/DDBJ databases">
        <authorList>
            <person name="Meier V. D."/>
            <person name="Meier V D."/>
        </authorList>
    </citation>
    <scope>NUCLEOTIDE SEQUENCE</scope>
    <source>
        <strain evidence="1">HLG_WM_MAG_12</strain>
    </source>
</reference>
<protein>
    <recommendedName>
        <fullName evidence="2">RloB domain-containing protein</fullName>
    </recommendedName>
</protein>
<gene>
    <name evidence="1" type="ORF">HELGO_WM36542</name>
</gene>
<evidence type="ECO:0000313" key="1">
    <source>
        <dbReference type="EMBL" id="CAA6807169.1"/>
    </source>
</evidence>
<dbReference type="Pfam" id="PF13707">
    <property type="entry name" value="RloB"/>
    <property type="match status" value="1"/>
</dbReference>
<sequence>MGFNPNRNFNEPIFKTESKEVEKFVIIAFEGAETEHQYFSHIKKEFKPNGITIACIKRGKGEENSSSPTKVAQTIIDIIEDKERLTKIKNECPHDFDDSYDLFWIVVDREKQESKKVNLTNAIKTCKEHNIQVSLTNPAFEFWLLLHFDISKYSRSDLLENKKTSEQSKRFLETALISEIGQYNKSKLDTKFITFKNISLAVEQEVKFENDLDKIIDKLGSNVGNLMKEILGI</sequence>
<accession>A0A6S6SLV4</accession>